<comment type="caution">
    <text evidence="1">The sequence shown here is derived from an EMBL/GenBank/DDBJ whole genome shotgun (WGS) entry which is preliminary data.</text>
</comment>
<keyword evidence="2" id="KW-1185">Reference proteome</keyword>
<gene>
    <name evidence="1" type="ORF">GGQ61_000171</name>
</gene>
<dbReference type="RefSeq" id="WP_183769484.1">
    <property type="nucleotide sequence ID" value="NZ_JACIDK010000001.1"/>
</dbReference>
<dbReference type="AlphaFoldDB" id="A0A839ZU17"/>
<sequence>MSEAASEVRARAWATRRQKYGQRGHAGSYARFRPELVEQRALRLVVRLHQEGTLSEGQCCKALGLDRVEFRTICDAPAQPPGAEP</sequence>
<proteinExistence type="predicted"/>
<evidence type="ECO:0000313" key="2">
    <source>
        <dbReference type="Proteomes" id="UP000530564"/>
    </source>
</evidence>
<reference evidence="1 2" key="1">
    <citation type="submission" date="2020-08" db="EMBL/GenBank/DDBJ databases">
        <title>Genomic Encyclopedia of Type Strains, Phase IV (KMG-IV): sequencing the most valuable type-strain genomes for metagenomic binning, comparative biology and taxonomic classification.</title>
        <authorList>
            <person name="Goeker M."/>
        </authorList>
    </citation>
    <scope>NUCLEOTIDE SEQUENCE [LARGE SCALE GENOMIC DNA]</scope>
    <source>
        <strain evidence="1 2">DSM 21793</strain>
    </source>
</reference>
<protein>
    <submittedName>
        <fullName evidence="1">Uncharacterized protein</fullName>
    </submittedName>
</protein>
<dbReference type="EMBL" id="JACIDK010000001">
    <property type="protein sequence ID" value="MBB3889474.1"/>
    <property type="molecule type" value="Genomic_DNA"/>
</dbReference>
<organism evidence="1 2">
    <name type="scientific">Phenylobacterium haematophilum</name>
    <dbReference type="NCBI Taxonomy" id="98513"/>
    <lineage>
        <taxon>Bacteria</taxon>
        <taxon>Pseudomonadati</taxon>
        <taxon>Pseudomonadota</taxon>
        <taxon>Alphaproteobacteria</taxon>
        <taxon>Caulobacterales</taxon>
        <taxon>Caulobacteraceae</taxon>
        <taxon>Phenylobacterium</taxon>
    </lineage>
</organism>
<evidence type="ECO:0000313" key="1">
    <source>
        <dbReference type="EMBL" id="MBB3889474.1"/>
    </source>
</evidence>
<name>A0A839ZU17_9CAUL</name>
<accession>A0A839ZU17</accession>
<dbReference type="Proteomes" id="UP000530564">
    <property type="component" value="Unassembled WGS sequence"/>
</dbReference>